<dbReference type="Proteomes" id="UP000321126">
    <property type="component" value="Unassembled WGS sequence"/>
</dbReference>
<dbReference type="RefSeq" id="WP_147881856.1">
    <property type="nucleotide sequence ID" value="NZ_VOUQ01000008.1"/>
</dbReference>
<protein>
    <submittedName>
        <fullName evidence="1">Phage major capsid protein, P2 family</fullName>
    </submittedName>
</protein>
<dbReference type="EMBL" id="VOUQ01000008">
    <property type="protein sequence ID" value="TXE32361.1"/>
    <property type="molecule type" value="Genomic_DNA"/>
</dbReference>
<dbReference type="InterPro" id="IPR006441">
    <property type="entry name" value="Phage_P2_GpN"/>
</dbReference>
<organism evidence="1 2">
    <name type="scientific">Serratia marcescens</name>
    <dbReference type="NCBI Taxonomy" id="615"/>
    <lineage>
        <taxon>Bacteria</taxon>
        <taxon>Pseudomonadati</taxon>
        <taxon>Pseudomonadota</taxon>
        <taxon>Gammaproteobacteria</taxon>
        <taxon>Enterobacterales</taxon>
        <taxon>Yersiniaceae</taxon>
        <taxon>Serratia</taxon>
    </lineage>
</organism>
<dbReference type="NCBIfam" id="TIGR01551">
    <property type="entry name" value="major_capsid_P2"/>
    <property type="match status" value="1"/>
</dbReference>
<accession>A0A5C7C655</accession>
<dbReference type="AlphaFoldDB" id="A0A5C7C655"/>
<gene>
    <name evidence="1" type="ORF">FOT62_16530</name>
</gene>
<sequence length="350" mass="38284">MSQQVSVLSDSARKAMDAYFSTLFKNLGQPENSDRTKYYAVTPPMETAIRKTLQESLDFLQFITMKDVDQMSGQVVDVGASRLHTGRSATGRFHRNIGVSGNVYTLAKTDSAVDLDWETLSNWANSGDVNEFMTLVNAFTMQAFALDILRIGFNGTSVAATTDPDANPLGQDVNKGWHQLAKEFNGGSQIITDPVTIGPSGDYKSLDAAAADIINTKIPQEFRNDPRLTIMVGADLVAAEQFRLYGKADKPTEKIAAQLLADSVAGRRSAIPPFMPGKRLAVTIPANLQVLTQRNTRQRKVEFVEDRAQYENKYLRNEGYALGYRELYGAIDESAVTIVGEEAVTPPAGG</sequence>
<proteinExistence type="predicted"/>
<dbReference type="Pfam" id="PF05125">
    <property type="entry name" value="Phage_cap_P2"/>
    <property type="match status" value="1"/>
</dbReference>
<evidence type="ECO:0000313" key="2">
    <source>
        <dbReference type="Proteomes" id="UP000321126"/>
    </source>
</evidence>
<comment type="caution">
    <text evidence="1">The sequence shown here is derived from an EMBL/GenBank/DDBJ whole genome shotgun (WGS) entry which is preliminary data.</text>
</comment>
<reference evidence="1 2" key="1">
    <citation type="submission" date="2019-07" db="EMBL/GenBank/DDBJ databases">
        <title>Serratia strains were isolated from fresh produce.</title>
        <authorList>
            <person name="Cho G.-S."/>
            <person name="Stein M."/>
            <person name="Lee W."/>
            <person name="Suh S.H."/>
            <person name="Franz C.M.A.P."/>
        </authorList>
    </citation>
    <scope>NUCLEOTIDE SEQUENCE [LARGE SCALE GENOMIC DNA]</scope>
    <source>
        <strain evidence="1 2">S16</strain>
    </source>
</reference>
<evidence type="ECO:0000313" key="1">
    <source>
        <dbReference type="EMBL" id="TXE32361.1"/>
    </source>
</evidence>
<name>A0A5C7C655_SERMA</name>